<evidence type="ECO:0000256" key="1">
    <source>
        <dbReference type="ARBA" id="ARBA00004325"/>
    </source>
</evidence>
<evidence type="ECO:0000313" key="6">
    <source>
        <dbReference type="Proteomes" id="UP001201980"/>
    </source>
</evidence>
<accession>A0AAD5RYU0</accession>
<evidence type="ECO:0000313" key="5">
    <source>
        <dbReference type="EMBL" id="KAJ2907310.1"/>
    </source>
</evidence>
<feature type="transmembrane region" description="Helical" evidence="4">
    <location>
        <begin position="12"/>
        <end position="32"/>
    </location>
</feature>
<evidence type="ECO:0000256" key="4">
    <source>
        <dbReference type="SAM" id="Phobius"/>
    </source>
</evidence>
<keyword evidence="4" id="KW-0812">Transmembrane</keyword>
<gene>
    <name evidence="5" type="ORF">MKZ38_003166</name>
</gene>
<protein>
    <submittedName>
        <fullName evidence="5">Uncharacterized protein</fullName>
    </submittedName>
</protein>
<dbReference type="PANTHER" id="PTHR28074">
    <property type="entry name" value="ATP SYNTHASE SUBUNIT K, MITOCHONDRIAL"/>
    <property type="match status" value="1"/>
</dbReference>
<dbReference type="Proteomes" id="UP001201980">
    <property type="component" value="Unassembled WGS sequence"/>
</dbReference>
<comment type="caution">
    <text evidence="5">The sequence shown here is derived from an EMBL/GenBank/DDBJ whole genome shotgun (WGS) entry which is preliminary data.</text>
</comment>
<dbReference type="GO" id="GO:0031966">
    <property type="term" value="C:mitochondrial membrane"/>
    <property type="evidence" value="ECO:0007669"/>
    <property type="project" value="UniProtKB-SubCell"/>
</dbReference>
<dbReference type="InterPro" id="IPR021278">
    <property type="entry name" value="ATP19"/>
</dbReference>
<keyword evidence="4" id="KW-1133">Transmembrane helix</keyword>
<evidence type="ECO:0000256" key="2">
    <source>
        <dbReference type="ARBA" id="ARBA00023128"/>
    </source>
</evidence>
<keyword evidence="3 4" id="KW-0472">Membrane</keyword>
<sequence>MVAYYSVFGRHIGSHHLAMVTLAGYVGIPYLFMKTRPSKPANAAPPINASSSDEESFIKQFMEQAEKEEKH</sequence>
<keyword evidence="6" id="KW-1185">Reference proteome</keyword>
<reference evidence="5" key="1">
    <citation type="submission" date="2022-07" db="EMBL/GenBank/DDBJ databases">
        <title>Draft genome sequence of Zalerion maritima ATCC 34329, a (micro)plastics degrading marine fungus.</title>
        <authorList>
            <person name="Paco A."/>
            <person name="Goncalves M.F.M."/>
            <person name="Rocha-Santos T.A.P."/>
            <person name="Alves A."/>
        </authorList>
    </citation>
    <scope>NUCLEOTIDE SEQUENCE</scope>
    <source>
        <strain evidence="5">ATCC 34329</strain>
    </source>
</reference>
<dbReference type="Pfam" id="PF11022">
    <property type="entry name" value="ATP19"/>
    <property type="match status" value="1"/>
</dbReference>
<dbReference type="AlphaFoldDB" id="A0AAD5RYU0"/>
<proteinExistence type="predicted"/>
<dbReference type="PANTHER" id="PTHR28074:SF1">
    <property type="entry name" value="ATP SYNTHASE SUBUNIT K, MITOCHONDRIAL"/>
    <property type="match status" value="1"/>
</dbReference>
<keyword evidence="2" id="KW-0496">Mitochondrion</keyword>
<dbReference type="EMBL" id="JAKWBI020000001">
    <property type="protein sequence ID" value="KAJ2907310.1"/>
    <property type="molecule type" value="Genomic_DNA"/>
</dbReference>
<evidence type="ECO:0000256" key="3">
    <source>
        <dbReference type="ARBA" id="ARBA00023136"/>
    </source>
</evidence>
<organism evidence="5 6">
    <name type="scientific">Zalerion maritima</name>
    <dbReference type="NCBI Taxonomy" id="339359"/>
    <lineage>
        <taxon>Eukaryota</taxon>
        <taxon>Fungi</taxon>
        <taxon>Dikarya</taxon>
        <taxon>Ascomycota</taxon>
        <taxon>Pezizomycotina</taxon>
        <taxon>Sordariomycetes</taxon>
        <taxon>Lulworthiomycetidae</taxon>
        <taxon>Lulworthiales</taxon>
        <taxon>Lulworthiaceae</taxon>
        <taxon>Zalerion</taxon>
    </lineage>
</organism>
<name>A0AAD5RYU0_9PEZI</name>
<dbReference type="GO" id="GO:0015986">
    <property type="term" value="P:proton motive force-driven ATP synthesis"/>
    <property type="evidence" value="ECO:0007669"/>
    <property type="project" value="TreeGrafter"/>
</dbReference>
<comment type="subcellular location">
    <subcellularLocation>
        <location evidence="1">Mitochondrion membrane</location>
    </subcellularLocation>
</comment>